<accession>A0A972GZN9</accession>
<protein>
    <submittedName>
        <fullName evidence="2">Uncharacterized protein</fullName>
    </submittedName>
</protein>
<comment type="caution">
    <text evidence="2">The sequence shown here is derived from an EMBL/GenBank/DDBJ whole genome shotgun (WGS) entry which is preliminary data.</text>
</comment>
<feature type="region of interest" description="Disordered" evidence="1">
    <location>
        <begin position="77"/>
        <end position="104"/>
    </location>
</feature>
<dbReference type="Proteomes" id="UP000641588">
    <property type="component" value="Unassembled WGS sequence"/>
</dbReference>
<reference evidence="2" key="1">
    <citation type="submission" date="2019-10" db="EMBL/GenBank/DDBJ databases">
        <title>Description of Paenibacillus glebae sp. nov.</title>
        <authorList>
            <person name="Carlier A."/>
            <person name="Qi S."/>
        </authorList>
    </citation>
    <scope>NUCLEOTIDE SEQUENCE</scope>
    <source>
        <strain evidence="2">LMG 31456</strain>
    </source>
</reference>
<dbReference type="EMBL" id="WHOD01000102">
    <property type="protein sequence ID" value="NOU96752.1"/>
    <property type="molecule type" value="Genomic_DNA"/>
</dbReference>
<feature type="region of interest" description="Disordered" evidence="1">
    <location>
        <begin position="1"/>
        <end position="59"/>
    </location>
</feature>
<name>A0A972GZN9_9BACL</name>
<evidence type="ECO:0000313" key="3">
    <source>
        <dbReference type="Proteomes" id="UP000641588"/>
    </source>
</evidence>
<dbReference type="AlphaFoldDB" id="A0A972GZN9"/>
<keyword evidence="3" id="KW-1185">Reference proteome</keyword>
<sequence length="104" mass="11502">MSAENNELNKSNESRSEEIQELSPKDAATPLMDMVYGQASASDPDSLMDDFEDDYPFHNDTIEDEESFQEDNLVAEEGTPVDPAAPPTEIFHGTDLLNGYNGED</sequence>
<proteinExistence type="predicted"/>
<gene>
    <name evidence="2" type="ORF">GC093_26545</name>
</gene>
<evidence type="ECO:0000256" key="1">
    <source>
        <dbReference type="SAM" id="MobiDB-lite"/>
    </source>
</evidence>
<dbReference type="RefSeq" id="WP_171654987.1">
    <property type="nucleotide sequence ID" value="NZ_WHOD01000102.1"/>
</dbReference>
<organism evidence="2 3">
    <name type="scientific">Paenibacillus foliorum</name>
    <dbReference type="NCBI Taxonomy" id="2654974"/>
    <lineage>
        <taxon>Bacteria</taxon>
        <taxon>Bacillati</taxon>
        <taxon>Bacillota</taxon>
        <taxon>Bacilli</taxon>
        <taxon>Bacillales</taxon>
        <taxon>Paenibacillaceae</taxon>
        <taxon>Paenibacillus</taxon>
    </lineage>
</organism>
<evidence type="ECO:0000313" key="2">
    <source>
        <dbReference type="EMBL" id="NOU96752.1"/>
    </source>
</evidence>